<evidence type="ECO:0000256" key="4">
    <source>
        <dbReference type="ARBA" id="ARBA00022475"/>
    </source>
</evidence>
<dbReference type="AlphaFoldDB" id="K3YY00"/>
<dbReference type="eggNOG" id="ENOG502R3H9">
    <property type="taxonomic scope" value="Eukaryota"/>
</dbReference>
<evidence type="ECO:0000256" key="5">
    <source>
        <dbReference type="ARBA" id="ARBA00022692"/>
    </source>
</evidence>
<feature type="compositionally biased region" description="Basic residues" evidence="9">
    <location>
        <begin position="105"/>
        <end position="118"/>
    </location>
</feature>
<evidence type="ECO:0000256" key="8">
    <source>
        <dbReference type="RuleBase" id="RU361233"/>
    </source>
</evidence>
<accession>K3YY00</accession>
<evidence type="ECO:0000256" key="3">
    <source>
        <dbReference type="ARBA" id="ARBA00011489"/>
    </source>
</evidence>
<evidence type="ECO:0000256" key="10">
    <source>
        <dbReference type="SAM" id="SignalP"/>
    </source>
</evidence>
<keyword evidence="10" id="KW-0732">Signal</keyword>
<comment type="caution">
    <text evidence="8">Lacks conserved residue(s) required for the propagation of feature annotation.</text>
</comment>
<dbReference type="Pfam" id="PF04535">
    <property type="entry name" value="CASP_dom"/>
    <property type="match status" value="1"/>
</dbReference>
<dbReference type="EnsemblPlants" id="KQL30118">
    <property type="protein sequence ID" value="KQL30118"/>
    <property type="gene ID" value="SETIT_019150mg"/>
</dbReference>
<evidence type="ECO:0000256" key="2">
    <source>
        <dbReference type="ARBA" id="ARBA00007651"/>
    </source>
</evidence>
<evidence type="ECO:0000256" key="6">
    <source>
        <dbReference type="ARBA" id="ARBA00022989"/>
    </source>
</evidence>
<comment type="similarity">
    <text evidence="2 8">Belongs to the Casparian strip membrane proteins (CASP) family.</text>
</comment>
<dbReference type="Gramene" id="KQL30118">
    <property type="protein sequence ID" value="KQL30118"/>
    <property type="gene ID" value="SETIT_019150mg"/>
</dbReference>
<feature type="transmembrane region" description="Helical" evidence="8">
    <location>
        <begin position="48"/>
        <end position="75"/>
    </location>
</feature>
<evidence type="ECO:0000313" key="13">
    <source>
        <dbReference type="Proteomes" id="UP000004995"/>
    </source>
</evidence>
<organism evidence="12 13">
    <name type="scientific">Setaria italica</name>
    <name type="common">Foxtail millet</name>
    <name type="synonym">Panicum italicum</name>
    <dbReference type="NCBI Taxonomy" id="4555"/>
    <lineage>
        <taxon>Eukaryota</taxon>
        <taxon>Viridiplantae</taxon>
        <taxon>Streptophyta</taxon>
        <taxon>Embryophyta</taxon>
        <taxon>Tracheophyta</taxon>
        <taxon>Spermatophyta</taxon>
        <taxon>Magnoliopsida</taxon>
        <taxon>Liliopsida</taxon>
        <taxon>Poales</taxon>
        <taxon>Poaceae</taxon>
        <taxon>PACMAD clade</taxon>
        <taxon>Panicoideae</taxon>
        <taxon>Panicodae</taxon>
        <taxon>Paniceae</taxon>
        <taxon>Cenchrinae</taxon>
        <taxon>Setaria</taxon>
    </lineage>
</organism>
<evidence type="ECO:0000259" key="11">
    <source>
        <dbReference type="Pfam" id="PF04535"/>
    </source>
</evidence>
<dbReference type="HOGENOM" id="CLU_1374284_0_0_1"/>
<dbReference type="PANTHER" id="PTHR33573">
    <property type="entry name" value="CASP-LIKE PROTEIN 4A4"/>
    <property type="match status" value="1"/>
</dbReference>
<sequence length="199" mass="22418">MALSRAAWIAAGLGARLLMVAVLAMTVQLTLANHTRRSYEDDFYKLQSYSYTVAAAVIGMAGSALQVPVAVYLLCRSKRMTPSALVLDASMYADVRRRRGIRRHHRRPAVRPPRHVVGRRRDEAGPHPLLRQGVPPRSLPPRGDGAVHGRHRRLRQAPGPDGQRRRLMSAHHHQLDLSSRDRFIDLSLYFLTHATTLFK</sequence>
<feature type="domain" description="Casparian strip membrane protein" evidence="11">
    <location>
        <begin position="10"/>
        <end position="81"/>
    </location>
</feature>
<feature type="chain" id="PRO_5010127260" description="CASP-like protein" evidence="10">
    <location>
        <begin position="33"/>
        <end position="199"/>
    </location>
</feature>
<keyword evidence="7 8" id="KW-0472">Membrane</keyword>
<dbReference type="GO" id="GO:0005886">
    <property type="term" value="C:plasma membrane"/>
    <property type="evidence" value="ECO:0007669"/>
    <property type="project" value="UniProtKB-SubCell"/>
</dbReference>
<dbReference type="Proteomes" id="UP000004995">
    <property type="component" value="Unassembled WGS sequence"/>
</dbReference>
<keyword evidence="6 8" id="KW-1133">Transmembrane helix</keyword>
<feature type="region of interest" description="Disordered" evidence="9">
    <location>
        <begin position="105"/>
        <end position="166"/>
    </location>
</feature>
<feature type="signal peptide" evidence="10">
    <location>
        <begin position="1"/>
        <end position="32"/>
    </location>
</feature>
<comment type="subunit">
    <text evidence="3 8">Homodimer and heterodimers.</text>
</comment>
<evidence type="ECO:0000256" key="9">
    <source>
        <dbReference type="SAM" id="MobiDB-lite"/>
    </source>
</evidence>
<dbReference type="InterPro" id="IPR006702">
    <property type="entry name" value="CASP_dom"/>
</dbReference>
<evidence type="ECO:0000256" key="7">
    <source>
        <dbReference type="ARBA" id="ARBA00023136"/>
    </source>
</evidence>
<evidence type="ECO:0000313" key="12">
    <source>
        <dbReference type="EnsemblPlants" id="KQL30118"/>
    </source>
</evidence>
<dbReference type="EMBL" id="AGNK02000397">
    <property type="status" value="NOT_ANNOTATED_CDS"/>
    <property type="molecule type" value="Genomic_DNA"/>
</dbReference>
<dbReference type="PANTHER" id="PTHR33573:SF3">
    <property type="entry name" value="CASP-LIKE PROTEIN"/>
    <property type="match status" value="1"/>
</dbReference>
<reference evidence="13" key="1">
    <citation type="journal article" date="2012" name="Nat. Biotechnol.">
        <title>Reference genome sequence of the model plant Setaria.</title>
        <authorList>
            <person name="Bennetzen J.L."/>
            <person name="Schmutz J."/>
            <person name="Wang H."/>
            <person name="Percifield R."/>
            <person name="Hawkins J."/>
            <person name="Pontaroli A.C."/>
            <person name="Estep M."/>
            <person name="Feng L."/>
            <person name="Vaughn J.N."/>
            <person name="Grimwood J."/>
            <person name="Jenkins J."/>
            <person name="Barry K."/>
            <person name="Lindquist E."/>
            <person name="Hellsten U."/>
            <person name="Deshpande S."/>
            <person name="Wang X."/>
            <person name="Wu X."/>
            <person name="Mitros T."/>
            <person name="Triplett J."/>
            <person name="Yang X."/>
            <person name="Ye C.Y."/>
            <person name="Mauro-Herrera M."/>
            <person name="Wang L."/>
            <person name="Li P."/>
            <person name="Sharma M."/>
            <person name="Sharma R."/>
            <person name="Ronald P.C."/>
            <person name="Panaud O."/>
            <person name="Kellogg E.A."/>
            <person name="Brutnell T.P."/>
            <person name="Doust A.N."/>
            <person name="Tuskan G.A."/>
            <person name="Rokhsar D."/>
            <person name="Devos K.M."/>
        </authorList>
    </citation>
    <scope>NUCLEOTIDE SEQUENCE [LARGE SCALE GENOMIC DNA]</scope>
    <source>
        <strain evidence="13">cv. Yugu1</strain>
    </source>
</reference>
<keyword evidence="13" id="KW-1185">Reference proteome</keyword>
<name>K3YY00_SETIT</name>
<comment type="subcellular location">
    <subcellularLocation>
        <location evidence="1 8">Cell membrane</location>
        <topology evidence="1 8">Multi-pass membrane protein</topology>
    </subcellularLocation>
</comment>
<keyword evidence="4 8" id="KW-1003">Cell membrane</keyword>
<proteinExistence type="inferred from homology"/>
<dbReference type="InParanoid" id="K3YY00"/>
<reference evidence="12" key="2">
    <citation type="submission" date="2018-08" db="UniProtKB">
        <authorList>
            <consortium name="EnsemblPlants"/>
        </authorList>
    </citation>
    <scope>IDENTIFICATION</scope>
    <source>
        <strain evidence="12">Yugu1</strain>
    </source>
</reference>
<evidence type="ECO:0000256" key="1">
    <source>
        <dbReference type="ARBA" id="ARBA00004651"/>
    </source>
</evidence>
<protein>
    <recommendedName>
        <fullName evidence="8">CASP-like protein</fullName>
    </recommendedName>
</protein>
<keyword evidence="5 8" id="KW-0812">Transmembrane</keyword>